<evidence type="ECO:0000256" key="1">
    <source>
        <dbReference type="SAM" id="MobiDB-lite"/>
    </source>
</evidence>
<reference evidence="4" key="1">
    <citation type="submission" date="2016-10" db="EMBL/GenBank/DDBJ databases">
        <authorList>
            <person name="Varghese N."/>
            <person name="Submissions S."/>
        </authorList>
    </citation>
    <scope>NUCLEOTIDE SEQUENCE [LARGE SCALE GENOMIC DNA]</scope>
    <source>
        <strain evidence="4">DSM 43161</strain>
    </source>
</reference>
<gene>
    <name evidence="3" type="ORF">SAMN05660359_03921</name>
</gene>
<sequence length="317" mass="33386">MTPLFVLIGASGVVFVVSAATSRSLHGHQTTALRGGLAAMFALTGTTHFVALREDLIAMVPPALPAPGLLVTVTGVLELAGAVGLLWRPTARWSAVGLTGLLVAMFPANVHAALSGSGLNGEAPTPLGVRTVIQIVFIAAAVAVWAGLRRDGRSAPAERGDRARQIATLPPAHGPAYPSSPGVVMVSRLELRSLRDVPGFLRAALRLRRAFRTSAGAITLRLAASPLAGTFWTWSSWADEPALQEYTRSRLHVGVMRSYRTSMRGSAFHVLDPAQVEVPTTWAEVRALTGSIRTDSESSSDRSHAVTGAGQTPEPEN</sequence>
<name>A0A1I5HQE3_9ACTN</name>
<evidence type="ECO:0000313" key="4">
    <source>
        <dbReference type="Proteomes" id="UP000183642"/>
    </source>
</evidence>
<dbReference type="PANTHER" id="PTHR36974:SF1">
    <property type="entry name" value="DOXX FAMILY MEMBRANE PROTEIN"/>
    <property type="match status" value="1"/>
</dbReference>
<dbReference type="RefSeq" id="WP_075015195.1">
    <property type="nucleotide sequence ID" value="NZ_FOWE01000010.1"/>
</dbReference>
<dbReference type="InterPro" id="IPR011008">
    <property type="entry name" value="Dimeric_a/b-barrel"/>
</dbReference>
<proteinExistence type="predicted"/>
<accession>A0A1I5HQE3</accession>
<dbReference type="SUPFAM" id="SSF54909">
    <property type="entry name" value="Dimeric alpha+beta barrel"/>
    <property type="match status" value="1"/>
</dbReference>
<organism evidence="3 4">
    <name type="scientific">Geodermatophilus obscurus</name>
    <dbReference type="NCBI Taxonomy" id="1861"/>
    <lineage>
        <taxon>Bacteria</taxon>
        <taxon>Bacillati</taxon>
        <taxon>Actinomycetota</taxon>
        <taxon>Actinomycetes</taxon>
        <taxon>Geodermatophilales</taxon>
        <taxon>Geodermatophilaceae</taxon>
        <taxon>Geodermatophilus</taxon>
    </lineage>
</organism>
<keyword evidence="4" id="KW-1185">Reference proteome</keyword>
<dbReference type="AlphaFoldDB" id="A0A1I5HQE3"/>
<feature type="compositionally biased region" description="Basic and acidic residues" evidence="1">
    <location>
        <begin position="294"/>
        <end position="304"/>
    </location>
</feature>
<feature type="region of interest" description="Disordered" evidence="1">
    <location>
        <begin position="293"/>
        <end position="317"/>
    </location>
</feature>
<feature type="transmembrane region" description="Helical" evidence="2">
    <location>
        <begin position="127"/>
        <end position="148"/>
    </location>
</feature>
<dbReference type="PANTHER" id="PTHR36974">
    <property type="entry name" value="MEMBRANE PROTEIN-RELATED"/>
    <property type="match status" value="1"/>
</dbReference>
<dbReference type="Proteomes" id="UP000183642">
    <property type="component" value="Unassembled WGS sequence"/>
</dbReference>
<evidence type="ECO:0000313" key="3">
    <source>
        <dbReference type="EMBL" id="SFO50359.1"/>
    </source>
</evidence>
<dbReference type="EMBL" id="FOWE01000010">
    <property type="protein sequence ID" value="SFO50359.1"/>
    <property type="molecule type" value="Genomic_DNA"/>
</dbReference>
<keyword evidence="2" id="KW-1133">Transmembrane helix</keyword>
<protein>
    <submittedName>
        <fullName evidence="3">Uncharacterized membrane protein</fullName>
    </submittedName>
</protein>
<feature type="transmembrane region" description="Helical" evidence="2">
    <location>
        <begin position="35"/>
        <end position="52"/>
    </location>
</feature>
<keyword evidence="2" id="KW-0812">Transmembrane</keyword>
<evidence type="ECO:0000256" key="2">
    <source>
        <dbReference type="SAM" id="Phobius"/>
    </source>
</evidence>
<keyword evidence="2" id="KW-0472">Membrane</keyword>
<feature type="transmembrane region" description="Helical" evidence="2">
    <location>
        <begin position="93"/>
        <end position="115"/>
    </location>
</feature>
<feature type="transmembrane region" description="Helical" evidence="2">
    <location>
        <begin position="64"/>
        <end position="87"/>
    </location>
</feature>